<evidence type="ECO:0000256" key="1">
    <source>
        <dbReference type="ARBA" id="ARBA00001968"/>
    </source>
</evidence>
<comment type="cofactor">
    <cofactor evidence="5">
        <name>Mg(2+)</name>
        <dbReference type="ChEBI" id="CHEBI:18420"/>
    </cofactor>
</comment>
<dbReference type="SUPFAM" id="SSF89562">
    <property type="entry name" value="RraA-like"/>
    <property type="match status" value="1"/>
</dbReference>
<dbReference type="CDD" id="cd16841">
    <property type="entry name" value="RraA_family"/>
    <property type="match status" value="1"/>
</dbReference>
<dbReference type="Pfam" id="PF03737">
    <property type="entry name" value="RraA-like"/>
    <property type="match status" value="1"/>
</dbReference>
<evidence type="ECO:0000256" key="3">
    <source>
        <dbReference type="ARBA" id="ARBA00029596"/>
    </source>
</evidence>
<dbReference type="EMBL" id="LWHQ01000027">
    <property type="protein sequence ID" value="OAS24072.1"/>
    <property type="molecule type" value="Genomic_DNA"/>
</dbReference>
<dbReference type="OrthoDB" id="9812532at2"/>
<dbReference type="PANTHER" id="PTHR33254">
    <property type="entry name" value="4-HYDROXY-4-METHYL-2-OXOGLUTARATE ALDOLASE 3-RELATED"/>
    <property type="match status" value="1"/>
</dbReference>
<organism evidence="6 7">
    <name type="scientific">Methylobacterium platani</name>
    <dbReference type="NCBI Taxonomy" id="427683"/>
    <lineage>
        <taxon>Bacteria</taxon>
        <taxon>Pseudomonadati</taxon>
        <taxon>Pseudomonadota</taxon>
        <taxon>Alphaproteobacteria</taxon>
        <taxon>Hyphomicrobiales</taxon>
        <taxon>Methylobacteriaceae</taxon>
        <taxon>Methylobacterium</taxon>
    </lineage>
</organism>
<gene>
    <name evidence="6" type="ORF">A5481_14995</name>
</gene>
<evidence type="ECO:0000313" key="6">
    <source>
        <dbReference type="EMBL" id="OAS24072.1"/>
    </source>
</evidence>
<proteinExistence type="predicted"/>
<evidence type="ECO:0000256" key="2">
    <source>
        <dbReference type="ARBA" id="ARBA00016549"/>
    </source>
</evidence>
<evidence type="ECO:0000256" key="4">
    <source>
        <dbReference type="ARBA" id="ARBA00030169"/>
    </source>
</evidence>
<dbReference type="GO" id="GO:0046872">
    <property type="term" value="F:metal ion binding"/>
    <property type="evidence" value="ECO:0007669"/>
    <property type="project" value="UniProtKB-KW"/>
</dbReference>
<feature type="binding site" evidence="5">
    <location>
        <position position="120"/>
    </location>
    <ligand>
        <name>Mg(2+)</name>
        <dbReference type="ChEBI" id="CHEBI:18420"/>
    </ligand>
</feature>
<dbReference type="RefSeq" id="WP_048432757.1">
    <property type="nucleotide sequence ID" value="NZ_LWHQ01000027.1"/>
</dbReference>
<accession>A0A179S8J9</accession>
<reference evidence="6 7" key="1">
    <citation type="submission" date="2016-04" db="EMBL/GenBank/DDBJ databases">
        <authorList>
            <person name="Evans L.H."/>
            <person name="Alamgir A."/>
            <person name="Owens N."/>
            <person name="Weber N.D."/>
            <person name="Virtaneva K."/>
            <person name="Barbian K."/>
            <person name="Babar A."/>
            <person name="Rosenke K."/>
        </authorList>
    </citation>
    <scope>NUCLEOTIDE SEQUENCE [LARGE SCALE GENOMIC DNA]</scope>
    <source>
        <strain evidence="6 7">PMB02</strain>
    </source>
</reference>
<dbReference type="Gene3D" id="3.50.30.40">
    <property type="entry name" value="Ribonuclease E inhibitor RraA/RraA-like"/>
    <property type="match status" value="1"/>
</dbReference>
<dbReference type="GO" id="GO:0032259">
    <property type="term" value="P:methylation"/>
    <property type="evidence" value="ECO:0007669"/>
    <property type="project" value="UniProtKB-KW"/>
</dbReference>
<evidence type="ECO:0000256" key="5">
    <source>
        <dbReference type="PIRSR" id="PIRSR605493-1"/>
    </source>
</evidence>
<feature type="binding site" evidence="5">
    <location>
        <position position="119"/>
    </location>
    <ligand>
        <name>substrate</name>
    </ligand>
</feature>
<keyword evidence="5" id="KW-0479">Metal-binding</keyword>
<comment type="caution">
    <text evidence="6">The sequence shown here is derived from an EMBL/GenBank/DDBJ whole genome shotgun (WGS) entry which is preliminary data.</text>
</comment>
<dbReference type="InterPro" id="IPR036704">
    <property type="entry name" value="RraA/RraA-like_sf"/>
</dbReference>
<dbReference type="Proteomes" id="UP000078316">
    <property type="component" value="Unassembled WGS sequence"/>
</dbReference>
<dbReference type="NCBIfam" id="NF004850">
    <property type="entry name" value="PRK06201.1"/>
    <property type="match status" value="1"/>
</dbReference>
<feature type="binding site" evidence="5">
    <location>
        <begin position="97"/>
        <end position="100"/>
    </location>
    <ligand>
        <name>substrate</name>
    </ligand>
</feature>
<evidence type="ECO:0000313" key="7">
    <source>
        <dbReference type="Proteomes" id="UP000078316"/>
    </source>
</evidence>
<name>A0A179S8J9_9HYPH</name>
<dbReference type="AlphaFoldDB" id="A0A179S8J9"/>
<keyword evidence="5" id="KW-0460">Magnesium</keyword>
<comment type="cofactor">
    <cofactor evidence="1">
        <name>a divalent metal cation</name>
        <dbReference type="ChEBI" id="CHEBI:60240"/>
    </cofactor>
</comment>
<keyword evidence="6" id="KW-0808">Transferase</keyword>
<dbReference type="PANTHER" id="PTHR33254:SF4">
    <property type="entry name" value="4-HYDROXY-4-METHYL-2-OXOGLUTARATE ALDOLASE 3-RELATED"/>
    <property type="match status" value="1"/>
</dbReference>
<dbReference type="InterPro" id="IPR005493">
    <property type="entry name" value="RraA/RraA-like"/>
</dbReference>
<keyword evidence="6" id="KW-0489">Methyltransferase</keyword>
<dbReference type="GO" id="GO:0008168">
    <property type="term" value="F:methyltransferase activity"/>
    <property type="evidence" value="ECO:0007669"/>
    <property type="project" value="UniProtKB-KW"/>
</dbReference>
<sequence>MPIGFKIHPRTRTVDAATVEKFKAIAVANISDSMSRMVHGGPQLRPMHGGGVLCGVALTVKARPGDNLMVHAALNRVKPGDVIVVDAGGDLSNAILGELMLSHAQQVGCAGVIVNGAVRDFGWIKANSFPVYAAGVTHRGPYKSGPGEVNCTIAIDGMVIEPGDLIVGDDDGFVCVPYDLTEKVFAAADKKQQGEAKTMAAIKAGTVDRSWVERELEKAGCEGL</sequence>
<protein>
    <recommendedName>
        <fullName evidence="2">Putative 4-hydroxy-4-methyl-2-oxoglutarate aldolase</fullName>
    </recommendedName>
    <alternativeName>
        <fullName evidence="3">Regulator of ribonuclease activity homolog</fullName>
    </alternativeName>
    <alternativeName>
        <fullName evidence="4">RraA-like protein</fullName>
    </alternativeName>
</protein>
<dbReference type="STRING" id="427683.A5481_14995"/>